<accession>A0A0C9N6B7</accession>
<evidence type="ECO:0000313" key="2">
    <source>
        <dbReference type="EMBL" id="GAN10138.1"/>
    </source>
</evidence>
<name>A0A0C9N6B7_9FUNG</name>
<feature type="compositionally biased region" description="Polar residues" evidence="1">
    <location>
        <begin position="1"/>
        <end position="10"/>
    </location>
</feature>
<protein>
    <submittedName>
        <fullName evidence="2">Uncharacterized protein</fullName>
    </submittedName>
</protein>
<reference evidence="2" key="1">
    <citation type="submission" date="2014-09" db="EMBL/GenBank/DDBJ databases">
        <title>Draft genome sequence of an oleaginous Mucoromycotina fungus Mucor ambiguus NBRC6742.</title>
        <authorList>
            <person name="Takeda I."/>
            <person name="Yamane N."/>
            <person name="Morita T."/>
            <person name="Tamano K."/>
            <person name="Machida M."/>
            <person name="Baker S."/>
            <person name="Koike H."/>
        </authorList>
    </citation>
    <scope>NUCLEOTIDE SEQUENCE</scope>
    <source>
        <strain evidence="2">NBRC 6742</strain>
    </source>
</reference>
<proteinExistence type="predicted"/>
<organism evidence="2">
    <name type="scientific">Mucor ambiguus</name>
    <dbReference type="NCBI Taxonomy" id="91626"/>
    <lineage>
        <taxon>Eukaryota</taxon>
        <taxon>Fungi</taxon>
        <taxon>Fungi incertae sedis</taxon>
        <taxon>Mucoromycota</taxon>
        <taxon>Mucoromycotina</taxon>
        <taxon>Mucoromycetes</taxon>
        <taxon>Mucorales</taxon>
        <taxon>Mucorineae</taxon>
        <taxon>Mucoraceae</taxon>
        <taxon>Mucor</taxon>
    </lineage>
</organism>
<evidence type="ECO:0000256" key="1">
    <source>
        <dbReference type="SAM" id="MobiDB-lite"/>
    </source>
</evidence>
<gene>
    <name evidence="2" type="ORF">MAM1_0324c09675</name>
</gene>
<sequence>MPLKTATNASFEDENEGGNVADSKADSNSGDIANAVEAKVIDDHVKQETTDGVALLLTAKYNDICIHLDLISLDKSCFRLSE</sequence>
<keyword evidence="3" id="KW-1185">Reference proteome</keyword>
<dbReference type="EMBL" id="DF836613">
    <property type="protein sequence ID" value="GAN10138.1"/>
    <property type="molecule type" value="Genomic_DNA"/>
</dbReference>
<dbReference type="Proteomes" id="UP000053815">
    <property type="component" value="Unassembled WGS sequence"/>
</dbReference>
<dbReference type="AlphaFoldDB" id="A0A0C9N6B7"/>
<feature type="region of interest" description="Disordered" evidence="1">
    <location>
        <begin position="1"/>
        <end position="29"/>
    </location>
</feature>
<evidence type="ECO:0000313" key="3">
    <source>
        <dbReference type="Proteomes" id="UP000053815"/>
    </source>
</evidence>